<comment type="cofactor">
    <cofactor evidence="9">
        <name>Mg(2+)</name>
        <dbReference type="ChEBI" id="CHEBI:18420"/>
    </cofactor>
</comment>
<feature type="binding site" evidence="9">
    <location>
        <begin position="173"/>
        <end position="179"/>
    </location>
    <ligand>
        <name>sn-glycerol 1-phosphate</name>
        <dbReference type="ChEBI" id="CHEBI:57685"/>
    </ligand>
</feature>
<feature type="binding site" evidence="9">
    <location>
        <begin position="226"/>
        <end position="227"/>
    </location>
    <ligand>
        <name>sn-glycerol 1-phosphate</name>
        <dbReference type="ChEBI" id="CHEBI:57685"/>
    </ligand>
</feature>
<evidence type="ECO:0000256" key="4">
    <source>
        <dbReference type="ARBA" id="ARBA00022842"/>
    </source>
</evidence>
<keyword evidence="2 9" id="KW-0808">Transferase</keyword>
<sequence length="250" mass="26328">MFGRVEKYLLEKIKAEGSIHMTLVDPEKTAPSQAAQVAENSQANGTAAIMIGGSTFVSQAHLDDVIKAMSRIVKIPIILFPNNITGISRYADAIWFMSLLNSVDPYFLIGAQILGAPLVKKYGLEPISMGYIIVGEGGTAGVVGKAIPVPYNKPELTVAHALAGQYLGMHFIYLEGGSGAAKPVPPEMIRMVKKSTEIPLLVGGGIRTKKQALSVASAGADIIVTGNIVESIGGKQKVSEIIDGVKGNRG</sequence>
<keyword evidence="1 9" id="KW-0444">Lipid biosynthesis</keyword>
<evidence type="ECO:0000256" key="5">
    <source>
        <dbReference type="ARBA" id="ARBA00023098"/>
    </source>
</evidence>
<dbReference type="FunFam" id="3.20.20.390:FF:000001">
    <property type="entry name" value="Heptaprenylglyceryl phosphate synthase"/>
    <property type="match status" value="1"/>
</dbReference>
<dbReference type="InterPro" id="IPR010946">
    <property type="entry name" value="GGGP_synth"/>
</dbReference>
<proteinExistence type="inferred from homology"/>
<dbReference type="SUPFAM" id="SSF51395">
    <property type="entry name" value="FMN-linked oxidoreductases"/>
    <property type="match status" value="1"/>
</dbReference>
<dbReference type="NCBIfam" id="TIGR01768">
    <property type="entry name" value="GGGP-family"/>
    <property type="match status" value="1"/>
</dbReference>
<dbReference type="Pfam" id="PF01884">
    <property type="entry name" value="PcrB"/>
    <property type="match status" value="1"/>
</dbReference>
<gene>
    <name evidence="10" type="ORF">AC478_00475</name>
</gene>
<dbReference type="EC" id="2.5.1.41" evidence="9"/>
<dbReference type="PANTHER" id="PTHR21235">
    <property type="entry name" value="IMIDAZOLE GLYCEROL PHOSPHATE SYNTHASE SUBUNIT HISF/H IGP SYNTHASE SUBUNIT HISF/H"/>
    <property type="match status" value="1"/>
</dbReference>
<comment type="subcellular location">
    <subcellularLocation>
        <location evidence="9">Cytoplasm</location>
    </subcellularLocation>
</comment>
<accession>A0A0M0BV41</accession>
<feature type="binding site" evidence="9">
    <location>
        <position position="25"/>
    </location>
    <ligand>
        <name>Mg(2+)</name>
        <dbReference type="ChEBI" id="CHEBI:18420"/>
    </ligand>
</feature>
<dbReference type="GO" id="GO:0047294">
    <property type="term" value="F:phosphoglycerol geranylgeranyltransferase activity"/>
    <property type="evidence" value="ECO:0007669"/>
    <property type="project" value="UniProtKB-UniRule"/>
</dbReference>
<keyword evidence="7 9" id="KW-1208">Phospholipid metabolism</keyword>
<dbReference type="NCBIfam" id="TIGR01769">
    <property type="entry name" value="GGGP"/>
    <property type="match status" value="1"/>
</dbReference>
<comment type="similarity">
    <text evidence="9">Belongs to the GGGP/HepGP synthase family. Group II subfamily.</text>
</comment>
<dbReference type="UniPathway" id="UPA00940"/>
<dbReference type="GO" id="GO:0005737">
    <property type="term" value="C:cytoplasm"/>
    <property type="evidence" value="ECO:0007669"/>
    <property type="project" value="UniProtKB-SubCell"/>
</dbReference>
<dbReference type="NCBIfam" id="NF003198">
    <property type="entry name" value="PRK04169.1-2"/>
    <property type="match status" value="1"/>
</dbReference>
<feature type="binding site" evidence="9">
    <location>
        <position position="54"/>
    </location>
    <ligand>
        <name>Mg(2+)</name>
        <dbReference type="ChEBI" id="CHEBI:18420"/>
    </ligand>
</feature>
<dbReference type="PANTHER" id="PTHR21235:SF22">
    <property type="entry name" value="GERANYLGERANYLGLYCERYL PHOSPHATE SYNTHASE"/>
    <property type="match status" value="1"/>
</dbReference>
<organism evidence="10 11">
    <name type="scientific">miscellaneous Crenarchaeota group-1 archaeon SG8-32-3</name>
    <dbReference type="NCBI Taxonomy" id="1685125"/>
    <lineage>
        <taxon>Archaea</taxon>
        <taxon>Candidatus Bathyarchaeota</taxon>
        <taxon>MCG-1</taxon>
    </lineage>
</organism>
<dbReference type="PATRIC" id="fig|1685125.3.peg.80"/>
<comment type="function">
    <text evidence="9">Prenyltransferase that catalyzes the transfer of the geranylgeranyl moiety of geranylgeranyl diphosphate (GGPP) to the C3 hydroxyl of sn-glycerol-1-phosphate (G1P). This reaction is the first ether-bond-formation step in the biosynthesis of archaeal membrane lipids.</text>
</comment>
<dbReference type="InterPro" id="IPR008205">
    <property type="entry name" value="GGGP_HepGP_synthase"/>
</dbReference>
<dbReference type="GO" id="GO:0046474">
    <property type="term" value="P:glycerophospholipid biosynthetic process"/>
    <property type="evidence" value="ECO:0007669"/>
    <property type="project" value="UniProtKB-UniRule"/>
</dbReference>
<dbReference type="Gene3D" id="3.20.20.390">
    <property type="entry name" value="FMN-linked oxidoreductases"/>
    <property type="match status" value="1"/>
</dbReference>
<evidence type="ECO:0000256" key="8">
    <source>
        <dbReference type="ARBA" id="ARBA00047288"/>
    </source>
</evidence>
<feature type="binding site" evidence="9">
    <location>
        <begin position="204"/>
        <end position="205"/>
    </location>
    <ligand>
        <name>sn-glycerol 1-phosphate</name>
        <dbReference type="ChEBI" id="CHEBI:57685"/>
    </ligand>
</feature>
<keyword evidence="5 9" id="KW-0443">Lipid metabolism</keyword>
<dbReference type="EMBL" id="LFWV01000004">
    <property type="protein sequence ID" value="KON32329.1"/>
    <property type="molecule type" value="Genomic_DNA"/>
</dbReference>
<keyword evidence="6 9" id="KW-0594">Phospholipid biosynthesis</keyword>
<dbReference type="AlphaFoldDB" id="A0A0M0BV41"/>
<evidence type="ECO:0000256" key="6">
    <source>
        <dbReference type="ARBA" id="ARBA00023209"/>
    </source>
</evidence>
<keyword evidence="9" id="KW-0963">Cytoplasm</keyword>
<dbReference type="GO" id="GO:0000107">
    <property type="term" value="F:imidazoleglycerol-phosphate synthase activity"/>
    <property type="evidence" value="ECO:0007669"/>
    <property type="project" value="TreeGrafter"/>
</dbReference>
<evidence type="ECO:0000256" key="9">
    <source>
        <dbReference type="HAMAP-Rule" id="MF_00112"/>
    </source>
</evidence>
<dbReference type="Proteomes" id="UP000054016">
    <property type="component" value="Unassembled WGS sequence"/>
</dbReference>
<reference evidence="11" key="1">
    <citation type="submission" date="2015-06" db="EMBL/GenBank/DDBJ databases">
        <title>New insights into the roles of widespread benthic archaea in carbon and nitrogen cycling.</title>
        <authorList>
            <person name="Lazar C.S."/>
            <person name="Baker B.J."/>
            <person name="Seitz K.W."/>
            <person name="Hyde A.S."/>
            <person name="Dick G.J."/>
            <person name="Hinrichs K.-U."/>
            <person name="Teske A.P."/>
        </authorList>
    </citation>
    <scope>NUCLEOTIDE SEQUENCE [LARGE SCALE GENOMIC DNA]</scope>
</reference>
<comment type="caution">
    <text evidence="9">Lacks conserved residue(s) required for the propagation of feature annotation.</text>
</comment>
<name>A0A0M0BV41_9ARCH</name>
<evidence type="ECO:0000313" key="11">
    <source>
        <dbReference type="Proteomes" id="UP000054016"/>
    </source>
</evidence>
<evidence type="ECO:0000313" key="10">
    <source>
        <dbReference type="EMBL" id="KON32329.1"/>
    </source>
</evidence>
<evidence type="ECO:0000256" key="7">
    <source>
        <dbReference type="ARBA" id="ARBA00023264"/>
    </source>
</evidence>
<dbReference type="CDD" id="cd02812">
    <property type="entry name" value="PcrB_like"/>
    <property type="match status" value="1"/>
</dbReference>
<comment type="caution">
    <text evidence="10">The sequence shown here is derived from an EMBL/GenBank/DDBJ whole genome shotgun (WGS) entry which is preliminary data.</text>
</comment>
<dbReference type="InterPro" id="IPR038597">
    <property type="entry name" value="GGGP/HepGP_synthase_sf"/>
</dbReference>
<evidence type="ECO:0000256" key="3">
    <source>
        <dbReference type="ARBA" id="ARBA00022723"/>
    </source>
</evidence>
<comment type="catalytic activity">
    <reaction evidence="8 9">
        <text>sn-glycerol 1-phosphate + (2E,6E,10E)-geranylgeranyl diphosphate = sn-3-O-(geranylgeranyl)glycerol 1-phosphate + diphosphate</text>
        <dbReference type="Rhea" id="RHEA:23404"/>
        <dbReference type="ChEBI" id="CHEBI:33019"/>
        <dbReference type="ChEBI" id="CHEBI:57677"/>
        <dbReference type="ChEBI" id="CHEBI:57685"/>
        <dbReference type="ChEBI" id="CHEBI:58756"/>
        <dbReference type="EC" id="2.5.1.41"/>
    </reaction>
</comment>
<comment type="pathway">
    <text evidence="9">Membrane lipid metabolism; glycerophospholipid metabolism.</text>
</comment>
<dbReference type="HAMAP" id="MF_00112">
    <property type="entry name" value="GGGP_HepGP_synthase"/>
    <property type="match status" value="1"/>
</dbReference>
<keyword evidence="3 9" id="KW-0479">Metal-binding</keyword>
<dbReference type="GO" id="GO:0000287">
    <property type="term" value="F:magnesium ion binding"/>
    <property type="evidence" value="ECO:0007669"/>
    <property type="project" value="UniProtKB-UniRule"/>
</dbReference>
<evidence type="ECO:0000256" key="2">
    <source>
        <dbReference type="ARBA" id="ARBA00022679"/>
    </source>
</evidence>
<keyword evidence="4 9" id="KW-0460">Magnesium</keyword>
<evidence type="ECO:0000256" key="1">
    <source>
        <dbReference type="ARBA" id="ARBA00022516"/>
    </source>
</evidence>
<dbReference type="InterPro" id="IPR050064">
    <property type="entry name" value="IGPS_HisA/HisF"/>
</dbReference>
<protein>
    <recommendedName>
        <fullName evidence="9">Geranylgeranylglyceryl phosphate synthase</fullName>
        <shortName evidence="9">GGGP synthase</shortName>
        <shortName evidence="9">GGGPS</shortName>
        <ecNumber evidence="9">2.5.1.41</ecNumber>
    </recommendedName>
    <alternativeName>
        <fullName evidence="9">(S)-3-O-geranylgeranylglyceryl phosphate synthase</fullName>
    </alternativeName>
    <alternativeName>
        <fullName evidence="9">Phosphoglycerol geranylgeranyltransferase</fullName>
    </alternativeName>
</protein>